<sequence>MSLTETLTIIFDGNIEDSLTFKKAMEDMDKDEWIKGCKWIYKRKRGADVKVQTFKTRLVAKSYTEVERVDYEETFSPVAMLKIINNSVDFLVMYVDDILLTGNDVGLQTDIKQWLAAQFQMKDLGEAQFVLGIQIFRDRKNKTLTLSQALNIDKIVVKYSMQNSKRGLLPLRHGVTLSKEQCPKTPQEVKEMRHIPYASVVGSLMYEMLCTRLDICYAVGIISRYQSNPGLAHSTVVKSILKDSRKSTSGSVFTLKGGVVVWRSVKQGCIDDSTIEAEYVTACEAAKEVVWLRNS</sequence>
<dbReference type="EMBL" id="SSTD01014035">
    <property type="protein sequence ID" value="TYK04812.1"/>
    <property type="molecule type" value="Genomic_DNA"/>
</dbReference>
<dbReference type="AlphaFoldDB" id="A0A5A7U044"/>
<dbReference type="PANTHER" id="PTHR11439">
    <property type="entry name" value="GAG-POL-RELATED RETROTRANSPOSON"/>
    <property type="match status" value="1"/>
</dbReference>
<dbReference type="CDD" id="cd09272">
    <property type="entry name" value="RNase_HI_RT_Ty1"/>
    <property type="match status" value="1"/>
</dbReference>
<name>A0A5A7U044_CUCMM</name>
<dbReference type="EMBL" id="SSTE01013576">
    <property type="protein sequence ID" value="KAA0046971.1"/>
    <property type="molecule type" value="Genomic_DNA"/>
</dbReference>
<evidence type="ECO:0000259" key="1">
    <source>
        <dbReference type="Pfam" id="PF07727"/>
    </source>
</evidence>
<protein>
    <submittedName>
        <fullName evidence="2">Gag/pol protein</fullName>
    </submittedName>
</protein>
<evidence type="ECO:0000313" key="5">
    <source>
        <dbReference type="Proteomes" id="UP000321947"/>
    </source>
</evidence>
<dbReference type="Proteomes" id="UP000321947">
    <property type="component" value="Unassembled WGS sequence"/>
</dbReference>
<dbReference type="PANTHER" id="PTHR11439:SF496">
    <property type="entry name" value="RNA-DIRECTED DNA POLYMERASE"/>
    <property type="match status" value="1"/>
</dbReference>
<dbReference type="Proteomes" id="UP000321393">
    <property type="component" value="Unassembled WGS sequence"/>
</dbReference>
<comment type="caution">
    <text evidence="2">The sequence shown here is derived from an EMBL/GenBank/DDBJ whole genome shotgun (WGS) entry which is preliminary data.</text>
</comment>
<organism evidence="2 4">
    <name type="scientific">Cucumis melo var. makuwa</name>
    <name type="common">Oriental melon</name>
    <dbReference type="NCBI Taxonomy" id="1194695"/>
    <lineage>
        <taxon>Eukaryota</taxon>
        <taxon>Viridiplantae</taxon>
        <taxon>Streptophyta</taxon>
        <taxon>Embryophyta</taxon>
        <taxon>Tracheophyta</taxon>
        <taxon>Spermatophyta</taxon>
        <taxon>Magnoliopsida</taxon>
        <taxon>eudicotyledons</taxon>
        <taxon>Gunneridae</taxon>
        <taxon>Pentapetalae</taxon>
        <taxon>rosids</taxon>
        <taxon>fabids</taxon>
        <taxon>Cucurbitales</taxon>
        <taxon>Cucurbitaceae</taxon>
        <taxon>Benincaseae</taxon>
        <taxon>Cucumis</taxon>
    </lineage>
</organism>
<dbReference type="InterPro" id="IPR013103">
    <property type="entry name" value="RVT_2"/>
</dbReference>
<accession>A0A5A7U044</accession>
<evidence type="ECO:0000313" key="2">
    <source>
        <dbReference type="EMBL" id="KAA0046971.1"/>
    </source>
</evidence>
<feature type="domain" description="Reverse transcriptase Ty1/copia-type" evidence="1">
    <location>
        <begin position="30"/>
        <end position="85"/>
    </location>
</feature>
<evidence type="ECO:0000313" key="4">
    <source>
        <dbReference type="Proteomes" id="UP000321393"/>
    </source>
</evidence>
<proteinExistence type="predicted"/>
<feature type="domain" description="Reverse transcriptase Ty1/copia-type" evidence="1">
    <location>
        <begin position="92"/>
        <end position="170"/>
    </location>
</feature>
<reference evidence="4 5" key="1">
    <citation type="submission" date="2019-08" db="EMBL/GenBank/DDBJ databases">
        <title>Draft genome sequences of two oriental melons (Cucumis melo L. var makuwa).</title>
        <authorList>
            <person name="Kwon S.-Y."/>
        </authorList>
    </citation>
    <scope>NUCLEOTIDE SEQUENCE [LARGE SCALE GENOMIC DNA]</scope>
    <source>
        <strain evidence="5">cv. Chang Bougi</strain>
        <strain evidence="4">cv. SW 3</strain>
        <tissue evidence="2">Leaf</tissue>
    </source>
</reference>
<gene>
    <name evidence="3" type="ORF">E5676_scaffold68G001360</name>
    <name evidence="2" type="ORF">E6C27_scaffold230G001570</name>
</gene>
<dbReference type="Pfam" id="PF07727">
    <property type="entry name" value="RVT_2"/>
    <property type="match status" value="2"/>
</dbReference>
<dbReference type="OrthoDB" id="418757at2759"/>
<evidence type="ECO:0000313" key="3">
    <source>
        <dbReference type="EMBL" id="TYK04812.1"/>
    </source>
</evidence>